<dbReference type="RefSeq" id="WP_226586649.1">
    <property type="nucleotide sequence ID" value="NZ_BLAY01000095.1"/>
</dbReference>
<sequence>MANLTRELQRLADEMMSFTREFQTLVDEMIGFTREFQTLVDEVLHHLGLNLTHLNFLNYQVASLPKSKIQNPKFKDESADCLSVSISFPIE</sequence>
<keyword evidence="1" id="KW-0175">Coiled coil</keyword>
<organism evidence="2 3">
    <name type="scientific">Microseira wollei NIES-4236</name>
    <dbReference type="NCBI Taxonomy" id="2530354"/>
    <lineage>
        <taxon>Bacteria</taxon>
        <taxon>Bacillati</taxon>
        <taxon>Cyanobacteriota</taxon>
        <taxon>Cyanophyceae</taxon>
        <taxon>Oscillatoriophycideae</taxon>
        <taxon>Aerosakkonematales</taxon>
        <taxon>Aerosakkonemataceae</taxon>
        <taxon>Microseira</taxon>
    </lineage>
</organism>
<dbReference type="EMBL" id="BLAY01000095">
    <property type="protein sequence ID" value="GET40637.1"/>
    <property type="molecule type" value="Genomic_DNA"/>
</dbReference>
<proteinExistence type="predicted"/>
<evidence type="ECO:0000256" key="1">
    <source>
        <dbReference type="SAM" id="Coils"/>
    </source>
</evidence>
<accession>A0AAV3XCL7</accession>
<evidence type="ECO:0000313" key="2">
    <source>
        <dbReference type="EMBL" id="GET40637.1"/>
    </source>
</evidence>
<protein>
    <submittedName>
        <fullName evidence="2">Uncharacterized protein</fullName>
    </submittedName>
</protein>
<keyword evidence="3" id="KW-1185">Reference proteome</keyword>
<name>A0AAV3XCL7_9CYAN</name>
<evidence type="ECO:0000313" key="3">
    <source>
        <dbReference type="Proteomes" id="UP001050975"/>
    </source>
</evidence>
<feature type="coiled-coil region" evidence="1">
    <location>
        <begin position="1"/>
        <end position="28"/>
    </location>
</feature>
<dbReference type="AlphaFoldDB" id="A0AAV3XCL7"/>
<gene>
    <name evidence="2" type="ORF">MiSe_54480</name>
</gene>
<comment type="caution">
    <text evidence="2">The sequence shown here is derived from an EMBL/GenBank/DDBJ whole genome shotgun (WGS) entry which is preliminary data.</text>
</comment>
<reference evidence="2" key="1">
    <citation type="submission" date="2019-10" db="EMBL/GenBank/DDBJ databases">
        <title>Draft genome sequece of Microseira wollei NIES-4236.</title>
        <authorList>
            <person name="Yamaguchi H."/>
            <person name="Suzuki S."/>
            <person name="Kawachi M."/>
        </authorList>
    </citation>
    <scope>NUCLEOTIDE SEQUENCE</scope>
    <source>
        <strain evidence="2">NIES-4236</strain>
    </source>
</reference>
<dbReference type="Proteomes" id="UP001050975">
    <property type="component" value="Unassembled WGS sequence"/>
</dbReference>